<feature type="transmembrane region" description="Helical" evidence="2">
    <location>
        <begin position="202"/>
        <end position="228"/>
    </location>
</feature>
<feature type="compositionally biased region" description="Basic and acidic residues" evidence="1">
    <location>
        <begin position="619"/>
        <end position="650"/>
    </location>
</feature>
<feature type="region of interest" description="Disordered" evidence="1">
    <location>
        <begin position="299"/>
        <end position="332"/>
    </location>
</feature>
<dbReference type="InterPro" id="IPR011641">
    <property type="entry name" value="Tyr-kin_ephrin_A/B_rcpt-like"/>
</dbReference>
<name>A0A8X6XKQ7_9ARAC</name>
<dbReference type="AlphaFoldDB" id="A0A8X6XKQ7"/>
<feature type="region of interest" description="Disordered" evidence="1">
    <location>
        <begin position="555"/>
        <end position="658"/>
    </location>
</feature>
<evidence type="ECO:0000256" key="2">
    <source>
        <dbReference type="SAM" id="Phobius"/>
    </source>
</evidence>
<feature type="signal peptide" evidence="3">
    <location>
        <begin position="1"/>
        <end position="21"/>
    </location>
</feature>
<feature type="compositionally biased region" description="Basic and acidic residues" evidence="1">
    <location>
        <begin position="428"/>
        <end position="470"/>
    </location>
</feature>
<feature type="region of interest" description="Disordered" evidence="1">
    <location>
        <begin position="388"/>
        <end position="535"/>
    </location>
</feature>
<dbReference type="OrthoDB" id="6437860at2759"/>
<feature type="compositionally biased region" description="Basic and acidic residues" evidence="1">
    <location>
        <begin position="565"/>
        <end position="576"/>
    </location>
</feature>
<comment type="caution">
    <text evidence="5">The sequence shown here is derived from an EMBL/GenBank/DDBJ whole genome shotgun (WGS) entry which is preliminary data.</text>
</comment>
<feature type="compositionally biased region" description="Basic and acidic residues" evidence="1">
    <location>
        <begin position="599"/>
        <end position="609"/>
    </location>
</feature>
<dbReference type="EMBL" id="BMAV01010122">
    <property type="protein sequence ID" value="GFY54988.1"/>
    <property type="molecule type" value="Genomic_DNA"/>
</dbReference>
<feature type="compositionally biased region" description="Basic and acidic residues" evidence="1">
    <location>
        <begin position="300"/>
        <end position="332"/>
    </location>
</feature>
<dbReference type="Gene3D" id="2.10.50.10">
    <property type="entry name" value="Tumor Necrosis Factor Receptor, subunit A, domain 2"/>
    <property type="match status" value="1"/>
</dbReference>
<dbReference type="SMART" id="SM01411">
    <property type="entry name" value="Ephrin_rec_like"/>
    <property type="match status" value="1"/>
</dbReference>
<evidence type="ECO:0000313" key="6">
    <source>
        <dbReference type="Proteomes" id="UP000886998"/>
    </source>
</evidence>
<evidence type="ECO:0000259" key="4">
    <source>
        <dbReference type="Pfam" id="PF07699"/>
    </source>
</evidence>
<keyword evidence="6" id="KW-1185">Reference proteome</keyword>
<feature type="domain" description="Tyrosine-protein kinase ephrin type A/B receptor-like" evidence="4">
    <location>
        <begin position="142"/>
        <end position="189"/>
    </location>
</feature>
<feature type="compositionally biased region" description="Polar residues" evidence="1">
    <location>
        <begin position="473"/>
        <end position="482"/>
    </location>
</feature>
<keyword evidence="2" id="KW-1133">Transmembrane helix</keyword>
<keyword evidence="3" id="KW-0732">Signal</keyword>
<feature type="compositionally biased region" description="Basic and acidic residues" evidence="1">
    <location>
        <begin position="388"/>
        <end position="406"/>
    </location>
</feature>
<keyword evidence="2" id="KW-0812">Transmembrane</keyword>
<gene>
    <name evidence="5" type="primary">AVEN_207456_1</name>
    <name evidence="5" type="ORF">TNIN_498711</name>
</gene>
<feature type="compositionally biased region" description="Basic and acidic residues" evidence="1">
    <location>
        <begin position="524"/>
        <end position="535"/>
    </location>
</feature>
<organism evidence="5 6">
    <name type="scientific">Trichonephila inaurata madagascariensis</name>
    <dbReference type="NCBI Taxonomy" id="2747483"/>
    <lineage>
        <taxon>Eukaryota</taxon>
        <taxon>Metazoa</taxon>
        <taxon>Ecdysozoa</taxon>
        <taxon>Arthropoda</taxon>
        <taxon>Chelicerata</taxon>
        <taxon>Arachnida</taxon>
        <taxon>Araneae</taxon>
        <taxon>Araneomorphae</taxon>
        <taxon>Entelegynae</taxon>
        <taxon>Araneoidea</taxon>
        <taxon>Nephilidae</taxon>
        <taxon>Trichonephila</taxon>
        <taxon>Trichonephila inaurata</taxon>
    </lineage>
</organism>
<accession>A0A8X6XKQ7</accession>
<dbReference type="Pfam" id="PF07699">
    <property type="entry name" value="Ephrin_rec_like"/>
    <property type="match status" value="1"/>
</dbReference>
<proteinExistence type="predicted"/>
<keyword evidence="2" id="KW-0472">Membrane</keyword>
<dbReference type="SUPFAM" id="SSF57184">
    <property type="entry name" value="Growth factor receptor domain"/>
    <property type="match status" value="1"/>
</dbReference>
<dbReference type="InterPro" id="IPR009030">
    <property type="entry name" value="Growth_fac_rcpt_cys_sf"/>
</dbReference>
<dbReference type="Proteomes" id="UP000886998">
    <property type="component" value="Unassembled WGS sequence"/>
</dbReference>
<evidence type="ECO:0000256" key="3">
    <source>
        <dbReference type="SAM" id="SignalP"/>
    </source>
</evidence>
<evidence type="ECO:0000256" key="1">
    <source>
        <dbReference type="SAM" id="MobiDB-lite"/>
    </source>
</evidence>
<protein>
    <submittedName>
        <fullName evidence="5">Ephrin_rec_like domain-containing protein</fullName>
    </submittedName>
</protein>
<reference evidence="5" key="1">
    <citation type="submission" date="2020-08" db="EMBL/GenBank/DDBJ databases">
        <title>Multicomponent nature underlies the extraordinary mechanical properties of spider dragline silk.</title>
        <authorList>
            <person name="Kono N."/>
            <person name="Nakamura H."/>
            <person name="Mori M."/>
            <person name="Yoshida Y."/>
            <person name="Ohtoshi R."/>
            <person name="Malay A.D."/>
            <person name="Moran D.A.P."/>
            <person name="Tomita M."/>
            <person name="Numata K."/>
            <person name="Arakawa K."/>
        </authorList>
    </citation>
    <scope>NUCLEOTIDE SEQUENCE</scope>
</reference>
<feature type="chain" id="PRO_5036445848" evidence="3">
    <location>
        <begin position="22"/>
        <end position="672"/>
    </location>
</feature>
<evidence type="ECO:0000313" key="5">
    <source>
        <dbReference type="EMBL" id="GFY54988.1"/>
    </source>
</evidence>
<sequence>MYLPKALSIWVMLLLLDECQTIKVEIDLGGTRSKQVRLICMPTDEFQGKKKNTVLWEGLKFGASERDMLAASLKDRDLVPNIKVNSSRFKCFLESRNLDGESELNKKARSNRELAGFIQKEKDNCPPGHRISDDRCYPCPPGSYSSGQEVHCHPCPNNFFNDKVAADACWPCPEEKKTLRVGADSVNFCVDLNRKRLFVGGFNVWFCAGVVLFLFLIVSWIIIVFFVFRYCCWNTTKTVKPVLEEDKDLLKKDGQPLTINYKGKFQKDNTHAKKRKVKFDVDIKGSAILTQKSSSDPDIVDVKIPKDSTSKSHSDSKTHLDSQDHTDSESHIDSRNHTISFITNFKGCKVKDGVLCESLSTSTHRHSEDKINPIVIDSENIKGFEELESDERSLRENEIATDKQDSENSSDTPESERISFVDDSFDSETPHEPQIRESIPDHFKKDRYSTSYVDEKYQDKLAEEKERSESDSIENGTSTAGESMSEPEIAMSQDKEKSKKSKKSRNIRRETKYSYPGKNFVSDLGKKIHEKESKSDHDYFNSEFEKVLQEIKSEPERIQIYPPKSMEENISRHQPEKSVSGIKKRVDKKDSSTQSGARKLKEFVDHTDEPLDATIHKQNGGEEKDEKDSERIHRYPQKSIEEHISKDQPEKVSSGIKKLDDTERKFAIGDFT</sequence>